<keyword evidence="2" id="KW-0812">Transmembrane</keyword>
<evidence type="ECO:0008006" key="5">
    <source>
        <dbReference type="Google" id="ProtNLM"/>
    </source>
</evidence>
<feature type="transmembrane region" description="Helical" evidence="2">
    <location>
        <begin position="40"/>
        <end position="67"/>
    </location>
</feature>
<keyword evidence="4" id="KW-1185">Reference proteome</keyword>
<evidence type="ECO:0000256" key="2">
    <source>
        <dbReference type="SAM" id="Phobius"/>
    </source>
</evidence>
<protein>
    <recommendedName>
        <fullName evidence="5">Tip attachment protein J domain-containing protein</fullName>
    </recommendedName>
</protein>
<gene>
    <name evidence="3" type="ORF">SIL82_10545</name>
</gene>
<evidence type="ECO:0000313" key="3">
    <source>
        <dbReference type="EMBL" id="MDX5984702.1"/>
    </source>
</evidence>
<dbReference type="Proteomes" id="UP001279660">
    <property type="component" value="Unassembled WGS sequence"/>
</dbReference>
<comment type="caution">
    <text evidence="3">The sequence shown here is derived from an EMBL/GenBank/DDBJ whole genome shotgun (WGS) entry which is preliminary data.</text>
</comment>
<feature type="region of interest" description="Disordered" evidence="1">
    <location>
        <begin position="727"/>
        <end position="748"/>
    </location>
</feature>
<sequence length="748" mass="77333">MKVLKVAAIVIGAVALAATGVGLAAGFGLGAGISTLAAGAATLTGISASVFSAVLIGGVLAIGMGIAEALTPKTSQGGSQTKWKADPYAGLPYPMGRTLVAGNIVYRRGHGSNNTYETFVTILSCVTAASIDATFMNKTTVTFDGGGNANGTYRNQVYQRTQLGRMPEPTALVPPIGSPTGWTSAHKLSGMAAVMNTFVYDTKSSNQLTSEPTPAWIGHWAKVWDPRLDSTYPGGNGTCRPLQEDTYVWSEDPHLHALTWCLGRWANGKKVCGIGAPLAAIDVGAFVEGANLNAARGWTLGGQIVTRPDTLWNSLKAMLQAGGATPVLVGGVFSCVNRAPRVSLATITRQDIVGDCTFSGTQPRRSRINGVIPMYRSEAHDWEIVSASAVTVPSFAAFDGGERIKEIQYPLAQNVNQVAQLAAYDICDAREAGPGSVPLKPWWLNYRIGDCVTFEPEDGLSVKTLLTGRSLDAQTGVVTYTIKTETDGKHAFALGQSGVAPPTASLTYDNSVATPDNDDWTLSGVSVGTDGSSIPTLTITGSCGNPSADAVLFDFRPYAEGLGAEDAWIIGGTEAPVVTTKLFPAVTPNTAYQVSIRYRVRGVVSDRLILGPVTAGSLGTAGGTQSAIANSFFIGLSPSAAADGTVTIHAGLRRYADGHADVAVNGATIASGLAAGSVTSIAYDDFGRAGGAVTYALYADDIDAHTGPAHPGRHYVGYVIIPAAGSPPASGGGTTPPGGGYRQISPEL</sequence>
<evidence type="ECO:0000313" key="4">
    <source>
        <dbReference type="Proteomes" id="UP001279660"/>
    </source>
</evidence>
<keyword evidence="2" id="KW-0472">Membrane</keyword>
<keyword evidence="2" id="KW-1133">Transmembrane helix</keyword>
<reference evidence="3 4" key="1">
    <citation type="submission" date="2023-11" db="EMBL/GenBank/DDBJ databases">
        <title>MicrobeMod: A computational toolkit for identifying prokaryotic methylation and restriction-modification with nanopore sequencing.</title>
        <authorList>
            <person name="Crits-Christoph A."/>
            <person name="Kang S.C."/>
            <person name="Lee H."/>
            <person name="Ostrov N."/>
        </authorList>
    </citation>
    <scope>NUCLEOTIDE SEQUENCE [LARGE SCALE GENOMIC DNA]</scope>
    <source>
        <strain evidence="3 4">ATCC 14820</strain>
    </source>
</reference>
<feature type="compositionally biased region" description="Gly residues" evidence="1">
    <location>
        <begin position="730"/>
        <end position="741"/>
    </location>
</feature>
<dbReference type="EMBL" id="JAWXXV010000001">
    <property type="protein sequence ID" value="MDX5984702.1"/>
    <property type="molecule type" value="Genomic_DNA"/>
</dbReference>
<dbReference type="RefSeq" id="WP_154651263.1">
    <property type="nucleotide sequence ID" value="NZ_JAWXXV010000001.1"/>
</dbReference>
<accession>A0ABU4PNK2</accession>
<organism evidence="3 4">
    <name type="scientific">Sphingomonas echinoides</name>
    <dbReference type="NCBI Taxonomy" id="59803"/>
    <lineage>
        <taxon>Bacteria</taxon>
        <taxon>Pseudomonadati</taxon>
        <taxon>Pseudomonadota</taxon>
        <taxon>Alphaproteobacteria</taxon>
        <taxon>Sphingomonadales</taxon>
        <taxon>Sphingomonadaceae</taxon>
        <taxon>Sphingomonas</taxon>
    </lineage>
</organism>
<name>A0ABU4PNK2_9SPHN</name>
<proteinExistence type="predicted"/>
<evidence type="ECO:0000256" key="1">
    <source>
        <dbReference type="SAM" id="MobiDB-lite"/>
    </source>
</evidence>